<dbReference type="Proteomes" id="UP000031623">
    <property type="component" value="Chromosome"/>
</dbReference>
<dbReference type="OrthoDB" id="26750at2"/>
<sequence length="199" mass="23194">MQSAQPQSHYYSPEEYLQLEELAEYKSEYHDGKIFPMTGGTTNHNQIAGNFYVALKLALKKQNYQVAIGDVKLWIPLIRRFVYPDVMVIAGKINYFENRRDTITNPLIIIEVLSQSTKNYDRGDKFEYYRTLPSFQEYILVSQFKVHVEHFVKTSENQWLLSEYAQLEAKLELNTIPVVMTLADIYDEVNFEESSLDGA</sequence>
<dbReference type="STRING" id="40754.THII_2698"/>
<dbReference type="PANTHER" id="PTHR36558">
    <property type="entry name" value="GLR1098 PROTEIN"/>
    <property type="match status" value="1"/>
</dbReference>
<keyword evidence="3" id="KW-1185">Reference proteome</keyword>
<dbReference type="Pfam" id="PF05685">
    <property type="entry name" value="Uma2"/>
    <property type="match status" value="1"/>
</dbReference>
<accession>A0A090ANL4</accession>
<evidence type="ECO:0000313" key="2">
    <source>
        <dbReference type="EMBL" id="BAP56995.1"/>
    </source>
</evidence>
<proteinExistence type="predicted"/>
<dbReference type="HOGENOM" id="CLU_076312_6_0_6"/>
<dbReference type="InterPro" id="IPR008538">
    <property type="entry name" value="Uma2"/>
</dbReference>
<dbReference type="InterPro" id="IPR011335">
    <property type="entry name" value="Restrct_endonuc-II-like"/>
</dbReference>
<dbReference type="PANTHER" id="PTHR36558:SF1">
    <property type="entry name" value="RESTRICTION ENDONUCLEASE DOMAIN-CONTAINING PROTEIN-RELATED"/>
    <property type="match status" value="1"/>
</dbReference>
<evidence type="ECO:0000313" key="3">
    <source>
        <dbReference type="Proteomes" id="UP000031623"/>
    </source>
</evidence>
<feature type="domain" description="Putative restriction endonuclease" evidence="1">
    <location>
        <begin position="13"/>
        <end position="179"/>
    </location>
</feature>
<evidence type="ECO:0000259" key="1">
    <source>
        <dbReference type="Pfam" id="PF05685"/>
    </source>
</evidence>
<dbReference type="InterPro" id="IPR012296">
    <property type="entry name" value="Nuclease_put_TT1808"/>
</dbReference>
<reference evidence="2 3" key="1">
    <citation type="journal article" date="2014" name="ISME J.">
        <title>Ecophysiology of Thioploca ingrica as revealed by the complete genome sequence supplemented with proteomic evidence.</title>
        <authorList>
            <person name="Kojima H."/>
            <person name="Ogura Y."/>
            <person name="Yamamoto N."/>
            <person name="Togashi T."/>
            <person name="Mori H."/>
            <person name="Watanabe T."/>
            <person name="Nemoto F."/>
            <person name="Kurokawa K."/>
            <person name="Hayashi T."/>
            <person name="Fukui M."/>
        </authorList>
    </citation>
    <scope>NUCLEOTIDE SEQUENCE [LARGE SCALE GENOMIC DNA]</scope>
</reference>
<protein>
    <recommendedName>
        <fullName evidence="1">Putative restriction endonuclease domain-containing protein</fullName>
    </recommendedName>
</protein>
<dbReference type="Gene3D" id="3.90.1570.10">
    <property type="entry name" value="tt1808, chain A"/>
    <property type="match status" value="1"/>
</dbReference>
<dbReference type="KEGG" id="tig:THII_2698"/>
<dbReference type="SUPFAM" id="SSF52980">
    <property type="entry name" value="Restriction endonuclease-like"/>
    <property type="match status" value="1"/>
</dbReference>
<organism evidence="2 3">
    <name type="scientific">Thioploca ingrica</name>
    <dbReference type="NCBI Taxonomy" id="40754"/>
    <lineage>
        <taxon>Bacteria</taxon>
        <taxon>Pseudomonadati</taxon>
        <taxon>Pseudomonadota</taxon>
        <taxon>Gammaproteobacteria</taxon>
        <taxon>Thiotrichales</taxon>
        <taxon>Thiotrichaceae</taxon>
        <taxon>Thioploca</taxon>
    </lineage>
</organism>
<name>A0A090ANL4_9GAMM</name>
<dbReference type="CDD" id="cd06260">
    <property type="entry name" value="DUF820-like"/>
    <property type="match status" value="1"/>
</dbReference>
<dbReference type="AlphaFoldDB" id="A0A090ANL4"/>
<gene>
    <name evidence="2" type="ORF">THII_2698</name>
</gene>
<dbReference type="EMBL" id="AP014633">
    <property type="protein sequence ID" value="BAP56995.1"/>
    <property type="molecule type" value="Genomic_DNA"/>
</dbReference>